<accession>A0A840BQB7</accession>
<keyword evidence="9 10" id="KW-0472">Membrane</keyword>
<feature type="transmembrane region" description="Helical" evidence="10">
    <location>
        <begin position="108"/>
        <end position="129"/>
    </location>
</feature>
<dbReference type="InterPro" id="IPR004812">
    <property type="entry name" value="Efflux_drug-R_Bcr/CmlA"/>
</dbReference>
<evidence type="ECO:0000313" key="13">
    <source>
        <dbReference type="Proteomes" id="UP000577362"/>
    </source>
</evidence>
<comment type="similarity">
    <text evidence="3 10">Belongs to the major facilitator superfamily. Bcr/CmlA family.</text>
</comment>
<evidence type="ECO:0000256" key="5">
    <source>
        <dbReference type="ARBA" id="ARBA00022448"/>
    </source>
</evidence>
<dbReference type="SUPFAM" id="SSF103473">
    <property type="entry name" value="MFS general substrate transporter"/>
    <property type="match status" value="1"/>
</dbReference>
<dbReference type="PROSITE" id="PS50850">
    <property type="entry name" value="MFS"/>
    <property type="match status" value="1"/>
</dbReference>
<evidence type="ECO:0000256" key="10">
    <source>
        <dbReference type="RuleBase" id="RU365088"/>
    </source>
</evidence>
<evidence type="ECO:0000256" key="8">
    <source>
        <dbReference type="ARBA" id="ARBA00022989"/>
    </source>
</evidence>
<evidence type="ECO:0000256" key="3">
    <source>
        <dbReference type="ARBA" id="ARBA00006236"/>
    </source>
</evidence>
<comment type="caution">
    <text evidence="12">The sequence shown here is derived from an EMBL/GenBank/DDBJ whole genome shotgun (WGS) entry which is preliminary data.</text>
</comment>
<proteinExistence type="inferred from homology"/>
<dbReference type="EMBL" id="JACIEN010000001">
    <property type="protein sequence ID" value="MBB4015525.1"/>
    <property type="molecule type" value="Genomic_DNA"/>
</dbReference>
<dbReference type="GO" id="GO:1990961">
    <property type="term" value="P:xenobiotic detoxification by transmembrane export across the plasma membrane"/>
    <property type="evidence" value="ECO:0007669"/>
    <property type="project" value="InterPro"/>
</dbReference>
<dbReference type="InterPro" id="IPR001958">
    <property type="entry name" value="Tet-R_TetA/multi-R_MdtG-like"/>
</dbReference>
<keyword evidence="6" id="KW-1003">Cell membrane</keyword>
<feature type="transmembrane region" description="Helical" evidence="10">
    <location>
        <begin position="53"/>
        <end position="71"/>
    </location>
</feature>
<dbReference type="Proteomes" id="UP000577362">
    <property type="component" value="Unassembled WGS sequence"/>
</dbReference>
<feature type="transmembrane region" description="Helical" evidence="10">
    <location>
        <begin position="284"/>
        <end position="309"/>
    </location>
</feature>
<dbReference type="InterPro" id="IPR020846">
    <property type="entry name" value="MFS_dom"/>
</dbReference>
<keyword evidence="7 10" id="KW-0812">Transmembrane</keyword>
<protein>
    <recommendedName>
        <fullName evidence="10">Bcr/CflA family efflux transporter</fullName>
    </recommendedName>
</protein>
<evidence type="ECO:0000256" key="7">
    <source>
        <dbReference type="ARBA" id="ARBA00022692"/>
    </source>
</evidence>
<evidence type="ECO:0000256" key="9">
    <source>
        <dbReference type="ARBA" id="ARBA00023136"/>
    </source>
</evidence>
<dbReference type="InterPro" id="IPR005829">
    <property type="entry name" value="Sugar_transporter_CS"/>
</dbReference>
<gene>
    <name evidence="12" type="ORF">GGR16_000531</name>
</gene>
<sequence length="401" mass="40890">MNRPFAPRAVTAPPRPSLAVLVAVSALQPFALNVLAPATPALARTFATDYATIQLTLGLYLLAVAVTQVVIGPISDRFGRRPCIIGGVALFTIGSFAGAFAVDTVTLLAARVVQAAGGGTAFALARAVVRDTLERDEAASRIGYLTMVMVVAPMVAPFVGGVIDLHLGWRAIFGAKALFGVAVLAYALAVLGETAPKTHLTSVGDMLRAFPLLLGDRGFLGYALALSFTSAAFFAFIAGAPFVVVESMGRSADVYGAFFALTALGYMVGNFVSGRYALRMGTDLMVTIGTVLSLAAIGAEVVLIAMMPWTPVTLFLPLVVNAVGNGLTMPGATAGALSARPEAAGTAAGVAGALQLGLGALVSFITGAAVVAAPTALIAVMAICIVASFAAHRYGRAGRSR</sequence>
<feature type="transmembrane region" description="Helical" evidence="10">
    <location>
        <begin position="254"/>
        <end position="272"/>
    </location>
</feature>
<dbReference type="NCBIfam" id="TIGR00710">
    <property type="entry name" value="efflux_Bcr_CflA"/>
    <property type="match status" value="1"/>
</dbReference>
<keyword evidence="13" id="KW-1185">Reference proteome</keyword>
<dbReference type="GO" id="GO:0042910">
    <property type="term" value="F:xenobiotic transmembrane transporter activity"/>
    <property type="evidence" value="ECO:0007669"/>
    <property type="project" value="InterPro"/>
</dbReference>
<dbReference type="InterPro" id="IPR011701">
    <property type="entry name" value="MFS"/>
</dbReference>
<evidence type="ECO:0000256" key="1">
    <source>
        <dbReference type="ARBA" id="ARBA00003279"/>
    </source>
</evidence>
<evidence type="ECO:0000256" key="6">
    <source>
        <dbReference type="ARBA" id="ARBA00022475"/>
    </source>
</evidence>
<dbReference type="PANTHER" id="PTHR42718">
    <property type="entry name" value="MAJOR FACILITATOR SUPERFAMILY MULTIDRUG TRANSPORTER MFSC"/>
    <property type="match status" value="1"/>
</dbReference>
<dbReference type="PROSITE" id="PS00216">
    <property type="entry name" value="SUGAR_TRANSPORT_1"/>
    <property type="match status" value="1"/>
</dbReference>
<evidence type="ECO:0000313" key="12">
    <source>
        <dbReference type="EMBL" id="MBB4015525.1"/>
    </source>
</evidence>
<name>A0A840BQB7_9HYPH</name>
<feature type="transmembrane region" description="Helical" evidence="10">
    <location>
        <begin position="83"/>
        <end position="102"/>
    </location>
</feature>
<feature type="transmembrane region" description="Helical" evidence="10">
    <location>
        <begin position="371"/>
        <end position="391"/>
    </location>
</feature>
<feature type="transmembrane region" description="Helical" evidence="10">
    <location>
        <begin position="169"/>
        <end position="191"/>
    </location>
</feature>
<evidence type="ECO:0000256" key="2">
    <source>
        <dbReference type="ARBA" id="ARBA00004651"/>
    </source>
</evidence>
<reference evidence="12 13" key="1">
    <citation type="submission" date="2020-08" db="EMBL/GenBank/DDBJ databases">
        <title>Genomic Encyclopedia of Type Strains, Phase IV (KMG-IV): sequencing the most valuable type-strain genomes for metagenomic binning, comparative biology and taxonomic classification.</title>
        <authorList>
            <person name="Goeker M."/>
        </authorList>
    </citation>
    <scope>NUCLEOTIDE SEQUENCE [LARGE SCALE GENOMIC DNA]</scope>
    <source>
        <strain evidence="12 13">DSM 103737</strain>
    </source>
</reference>
<keyword evidence="10" id="KW-0997">Cell inner membrane</keyword>
<organism evidence="12 13">
    <name type="scientific">Chelatococcus caeni</name>
    <dbReference type="NCBI Taxonomy" id="1348468"/>
    <lineage>
        <taxon>Bacteria</taxon>
        <taxon>Pseudomonadati</taxon>
        <taxon>Pseudomonadota</taxon>
        <taxon>Alphaproteobacteria</taxon>
        <taxon>Hyphomicrobiales</taxon>
        <taxon>Chelatococcaceae</taxon>
        <taxon>Chelatococcus</taxon>
    </lineage>
</organism>
<feature type="transmembrane region" description="Helical" evidence="10">
    <location>
        <begin position="344"/>
        <end position="365"/>
    </location>
</feature>
<dbReference type="PRINTS" id="PR01035">
    <property type="entry name" value="TCRTETA"/>
</dbReference>
<comment type="similarity">
    <text evidence="4">Belongs to the major facilitator superfamily. TCR/Tet family.</text>
</comment>
<dbReference type="InterPro" id="IPR036259">
    <property type="entry name" value="MFS_trans_sf"/>
</dbReference>
<evidence type="ECO:0000256" key="4">
    <source>
        <dbReference type="ARBA" id="ARBA00007520"/>
    </source>
</evidence>
<dbReference type="RefSeq" id="WP_183315634.1">
    <property type="nucleotide sequence ID" value="NZ_JACIEN010000001.1"/>
</dbReference>
<comment type="function">
    <text evidence="1">Resistance to tetracycline by an active tetracycline efflux. This is an energy-dependent process that decreases the accumulation of the antibiotic in whole cells. This protein functions as a metal-tetracycline/H(+) antiporter.</text>
</comment>
<evidence type="ECO:0000259" key="11">
    <source>
        <dbReference type="PROSITE" id="PS50850"/>
    </source>
</evidence>
<keyword evidence="8 10" id="KW-1133">Transmembrane helix</keyword>
<keyword evidence="5 10" id="KW-0813">Transport</keyword>
<dbReference type="Gene3D" id="1.20.1720.10">
    <property type="entry name" value="Multidrug resistance protein D"/>
    <property type="match status" value="1"/>
</dbReference>
<dbReference type="Pfam" id="PF07690">
    <property type="entry name" value="MFS_1"/>
    <property type="match status" value="1"/>
</dbReference>
<dbReference type="CDD" id="cd17320">
    <property type="entry name" value="MFS_MdfA_MDR_like"/>
    <property type="match status" value="1"/>
</dbReference>
<feature type="transmembrane region" description="Helical" evidence="10">
    <location>
        <begin position="219"/>
        <end position="242"/>
    </location>
</feature>
<dbReference type="GO" id="GO:0005886">
    <property type="term" value="C:plasma membrane"/>
    <property type="evidence" value="ECO:0007669"/>
    <property type="project" value="UniProtKB-SubCell"/>
</dbReference>
<feature type="transmembrane region" description="Helical" evidence="10">
    <location>
        <begin position="315"/>
        <end position="337"/>
    </location>
</feature>
<comment type="caution">
    <text evidence="10">Lacks conserved residue(s) required for the propagation of feature annotation.</text>
</comment>
<feature type="transmembrane region" description="Helical" evidence="10">
    <location>
        <begin position="141"/>
        <end position="163"/>
    </location>
</feature>
<feature type="domain" description="Major facilitator superfamily (MFS) profile" evidence="11">
    <location>
        <begin position="17"/>
        <end position="399"/>
    </location>
</feature>
<comment type="subcellular location">
    <subcellularLocation>
        <location evidence="10">Cell inner membrane</location>
        <topology evidence="10">Multi-pass membrane protein</topology>
    </subcellularLocation>
    <subcellularLocation>
        <location evidence="2">Cell membrane</location>
        <topology evidence="2">Multi-pass membrane protein</topology>
    </subcellularLocation>
</comment>
<dbReference type="PANTHER" id="PTHR42718:SF46">
    <property type="entry name" value="BLR6921 PROTEIN"/>
    <property type="match status" value="1"/>
</dbReference>
<dbReference type="AlphaFoldDB" id="A0A840BQB7"/>